<protein>
    <submittedName>
        <fullName evidence="1">Uncharacterized protein</fullName>
    </submittedName>
</protein>
<sequence length="77" mass="9054">MSLLELRNTPRDDELGSRMHRLMGRMTKTLVPITNALRKPNAGPYKTKKVASKLLEYRYTHKFYYDRNTRVNDGVKP</sequence>
<keyword evidence="2" id="KW-1185">Reference proteome</keyword>
<organism evidence="1 2">
    <name type="scientific">Dreissena polymorpha</name>
    <name type="common">Zebra mussel</name>
    <name type="synonym">Mytilus polymorpha</name>
    <dbReference type="NCBI Taxonomy" id="45954"/>
    <lineage>
        <taxon>Eukaryota</taxon>
        <taxon>Metazoa</taxon>
        <taxon>Spiralia</taxon>
        <taxon>Lophotrochozoa</taxon>
        <taxon>Mollusca</taxon>
        <taxon>Bivalvia</taxon>
        <taxon>Autobranchia</taxon>
        <taxon>Heteroconchia</taxon>
        <taxon>Euheterodonta</taxon>
        <taxon>Imparidentia</taxon>
        <taxon>Neoheterodontei</taxon>
        <taxon>Myida</taxon>
        <taxon>Dreissenoidea</taxon>
        <taxon>Dreissenidae</taxon>
        <taxon>Dreissena</taxon>
    </lineage>
</organism>
<name>A0A9D4LZR8_DREPO</name>
<dbReference type="EMBL" id="JAIWYP010000002">
    <property type="protein sequence ID" value="KAH3866637.1"/>
    <property type="molecule type" value="Genomic_DNA"/>
</dbReference>
<evidence type="ECO:0000313" key="2">
    <source>
        <dbReference type="Proteomes" id="UP000828390"/>
    </source>
</evidence>
<dbReference type="Proteomes" id="UP000828390">
    <property type="component" value="Unassembled WGS sequence"/>
</dbReference>
<proteinExistence type="predicted"/>
<gene>
    <name evidence="1" type="ORF">DPMN_029735</name>
</gene>
<comment type="caution">
    <text evidence="1">The sequence shown here is derived from an EMBL/GenBank/DDBJ whole genome shotgun (WGS) entry which is preliminary data.</text>
</comment>
<reference evidence="1" key="1">
    <citation type="journal article" date="2019" name="bioRxiv">
        <title>The Genome of the Zebra Mussel, Dreissena polymorpha: A Resource for Invasive Species Research.</title>
        <authorList>
            <person name="McCartney M.A."/>
            <person name="Auch B."/>
            <person name="Kono T."/>
            <person name="Mallez S."/>
            <person name="Zhang Y."/>
            <person name="Obille A."/>
            <person name="Becker A."/>
            <person name="Abrahante J.E."/>
            <person name="Garbe J."/>
            <person name="Badalamenti J.P."/>
            <person name="Herman A."/>
            <person name="Mangelson H."/>
            <person name="Liachko I."/>
            <person name="Sullivan S."/>
            <person name="Sone E.D."/>
            <person name="Koren S."/>
            <person name="Silverstein K.A.T."/>
            <person name="Beckman K.B."/>
            <person name="Gohl D.M."/>
        </authorList>
    </citation>
    <scope>NUCLEOTIDE SEQUENCE</scope>
    <source>
        <strain evidence="1">Duluth1</strain>
        <tissue evidence="1">Whole animal</tissue>
    </source>
</reference>
<accession>A0A9D4LZR8</accession>
<dbReference type="AlphaFoldDB" id="A0A9D4LZR8"/>
<evidence type="ECO:0000313" key="1">
    <source>
        <dbReference type="EMBL" id="KAH3866637.1"/>
    </source>
</evidence>
<reference evidence="1" key="2">
    <citation type="submission" date="2020-11" db="EMBL/GenBank/DDBJ databases">
        <authorList>
            <person name="McCartney M.A."/>
            <person name="Auch B."/>
            <person name="Kono T."/>
            <person name="Mallez S."/>
            <person name="Becker A."/>
            <person name="Gohl D.M."/>
            <person name="Silverstein K.A.T."/>
            <person name="Koren S."/>
            <person name="Bechman K.B."/>
            <person name="Herman A."/>
            <person name="Abrahante J.E."/>
            <person name="Garbe J."/>
        </authorList>
    </citation>
    <scope>NUCLEOTIDE SEQUENCE</scope>
    <source>
        <strain evidence="1">Duluth1</strain>
        <tissue evidence="1">Whole animal</tissue>
    </source>
</reference>